<reference evidence="1 2" key="1">
    <citation type="submission" date="2021-05" db="EMBL/GenBank/DDBJ databases">
        <authorList>
            <person name="Bhalla S."/>
            <person name="Clase K."/>
            <person name="Cornely K."/>
            <person name="Forsyth M.H."/>
            <person name="Gosselin S."/>
            <person name="Jensen A."/>
            <person name="Nieto F."/>
            <person name="Tarbox B."/>
            <person name="Butela K.A."/>
            <person name="Garlena R.A."/>
            <person name="Russell D.A."/>
            <person name="Jacobs-Sera D."/>
            <person name="Hatfull G.F."/>
        </authorList>
    </citation>
    <scope>NUCLEOTIDE SEQUENCE [LARGE SCALE GENOMIC DNA]</scope>
</reference>
<keyword evidence="2" id="KW-1185">Reference proteome</keyword>
<proteinExistence type="predicted"/>
<organism evidence="1 2">
    <name type="scientific">Gordonia phage Cafasso</name>
    <dbReference type="NCBI Taxonomy" id="2851095"/>
    <lineage>
        <taxon>Viruses</taxon>
        <taxon>Duplodnaviria</taxon>
        <taxon>Heunggongvirae</taxon>
        <taxon>Uroviricota</taxon>
        <taxon>Caudoviricetes</taxon>
        <taxon>Kruegerviridae</taxon>
        <taxon>Cafassovirus</taxon>
        <taxon>Cafassovirus cafasso</taxon>
    </lineage>
</organism>
<dbReference type="Proteomes" id="UP000827554">
    <property type="component" value="Segment"/>
</dbReference>
<evidence type="ECO:0000313" key="2">
    <source>
        <dbReference type="Proteomes" id="UP000827554"/>
    </source>
</evidence>
<accession>A0AAE7SG35</accession>
<protein>
    <submittedName>
        <fullName evidence="1">Uncharacterized protein</fullName>
    </submittedName>
</protein>
<sequence length="103" mass="11497">MTSDEDLEYTLESTTRTFTVVLLNAPATTRPYATMAMLPTRAIITEQPGRSPDVRVVGWLILNGKPTKRDAEATWHDALNNKHAPDWMRDLVTDVLAKADGDE</sequence>
<evidence type="ECO:0000313" key="1">
    <source>
        <dbReference type="EMBL" id="QXN74294.1"/>
    </source>
</evidence>
<gene>
    <name evidence="1" type="primary">79</name>
    <name evidence="1" type="ORF">SEA_CAFASSO_79</name>
</gene>
<dbReference type="EMBL" id="MZ322021">
    <property type="protein sequence ID" value="QXN74294.1"/>
    <property type="molecule type" value="Genomic_DNA"/>
</dbReference>
<name>A0AAE7SG35_9CAUD</name>